<feature type="transmembrane region" description="Helical" evidence="11">
    <location>
        <begin position="36"/>
        <end position="59"/>
    </location>
</feature>
<accession>A0A150IZ20</accession>
<dbReference type="GO" id="GO:0031410">
    <property type="term" value="C:cytoplasmic vesicle"/>
    <property type="evidence" value="ECO:0007669"/>
    <property type="project" value="UniProtKB-KW"/>
</dbReference>
<dbReference type="GO" id="GO:0008324">
    <property type="term" value="F:monoatomic cation transmembrane transporter activity"/>
    <property type="evidence" value="ECO:0007669"/>
    <property type="project" value="InterPro"/>
</dbReference>
<gene>
    <name evidence="13" type="ORF">APG10_00776</name>
    <name evidence="14" type="ORF">APG11_01029</name>
    <name evidence="15" type="ORF">APG12_00962</name>
</gene>
<evidence type="ECO:0000313" key="16">
    <source>
        <dbReference type="Proteomes" id="UP000091929"/>
    </source>
</evidence>
<comment type="similarity">
    <text evidence="3">Belongs to the TMEM163 family.</text>
</comment>
<evidence type="ECO:0000259" key="12">
    <source>
        <dbReference type="Pfam" id="PF01545"/>
    </source>
</evidence>
<name>A0A150IZ20_9EURY</name>
<dbReference type="Gene3D" id="1.20.1510.10">
    <property type="entry name" value="Cation efflux protein transmembrane domain"/>
    <property type="match status" value="1"/>
</dbReference>
<feature type="transmembrane region" description="Helical" evidence="11">
    <location>
        <begin position="149"/>
        <end position="170"/>
    </location>
</feature>
<dbReference type="EMBL" id="LNGF01000020">
    <property type="protein sequence ID" value="KYC47623.1"/>
    <property type="molecule type" value="Genomic_DNA"/>
</dbReference>
<evidence type="ECO:0000256" key="5">
    <source>
        <dbReference type="ARBA" id="ARBA00022753"/>
    </source>
</evidence>
<dbReference type="PANTHER" id="PTHR31937:SF2">
    <property type="entry name" value="TRANSMEMBRANE PROTEIN 163"/>
    <property type="match status" value="1"/>
</dbReference>
<evidence type="ECO:0000313" key="17">
    <source>
        <dbReference type="Proteomes" id="UP000092401"/>
    </source>
</evidence>
<evidence type="ECO:0000313" key="14">
    <source>
        <dbReference type="EMBL" id="KYC47623.1"/>
    </source>
</evidence>
<dbReference type="Pfam" id="PF01545">
    <property type="entry name" value="Cation_efflux"/>
    <property type="match status" value="1"/>
</dbReference>
<evidence type="ECO:0000256" key="8">
    <source>
        <dbReference type="ARBA" id="ARBA00023018"/>
    </source>
</evidence>
<evidence type="ECO:0000256" key="7">
    <source>
        <dbReference type="ARBA" id="ARBA00022989"/>
    </source>
</evidence>
<feature type="transmembrane region" description="Helical" evidence="11">
    <location>
        <begin position="80"/>
        <end position="97"/>
    </location>
</feature>
<keyword evidence="10" id="KW-0968">Cytoplasmic vesicle</keyword>
<accession>A0A150IKM8</accession>
<keyword evidence="8" id="KW-0770">Synapse</keyword>
<evidence type="ECO:0000256" key="3">
    <source>
        <dbReference type="ARBA" id="ARBA00008731"/>
    </source>
</evidence>
<feature type="transmembrane region" description="Helical" evidence="11">
    <location>
        <begin position="109"/>
        <end position="128"/>
    </location>
</feature>
<dbReference type="InterPro" id="IPR026765">
    <property type="entry name" value="Tmem163"/>
</dbReference>
<dbReference type="SUPFAM" id="SSF161111">
    <property type="entry name" value="Cation efflux protein transmembrane domain-like"/>
    <property type="match status" value="1"/>
</dbReference>
<evidence type="ECO:0000256" key="9">
    <source>
        <dbReference type="ARBA" id="ARBA00023136"/>
    </source>
</evidence>
<dbReference type="Proteomes" id="UP000092401">
    <property type="component" value="Unassembled WGS sequence"/>
</dbReference>
<dbReference type="InterPro" id="IPR027469">
    <property type="entry name" value="Cation_efflux_TMD_sf"/>
</dbReference>
<keyword evidence="7 11" id="KW-1133">Transmembrane helix</keyword>
<keyword evidence="4 11" id="KW-0812">Transmembrane</keyword>
<evidence type="ECO:0000313" key="15">
    <source>
        <dbReference type="EMBL" id="KYC50240.1"/>
    </source>
</evidence>
<accession>A0A150IRL1</accession>
<comment type="caution">
    <text evidence="15">The sequence shown here is derived from an EMBL/GenBank/DDBJ whole genome shotgun (WGS) entry which is preliminary data.</text>
</comment>
<evidence type="ECO:0000256" key="11">
    <source>
        <dbReference type="SAM" id="Phobius"/>
    </source>
</evidence>
<proteinExistence type="inferred from homology"/>
<feature type="domain" description="Cation efflux protein transmembrane" evidence="12">
    <location>
        <begin position="16"/>
        <end position="195"/>
    </location>
</feature>
<sequence length="200" mass="22275">MDDLYKKGLVLEYFTVIYNIFEAIFSIIFGSLSNSIALIGFGLDSIVESLSGIILIWRLKKHGFVDQTEELDIEKKATKLVGLTFFILGFYVLVESLRKLITIEKPDPSAAGIIIAIASLLIMPFLFYQKNITGNKIGSKALIADSKETLACAFLSLPLFFGLTLNYFFGFWQADPIVGIIIFIFLVKEGIEIIKGVDVD</sequence>
<evidence type="ECO:0000256" key="4">
    <source>
        <dbReference type="ARBA" id="ARBA00022692"/>
    </source>
</evidence>
<dbReference type="EMBL" id="LNGE01000016">
    <property type="protein sequence ID" value="KYC45551.1"/>
    <property type="molecule type" value="Genomic_DNA"/>
</dbReference>
<dbReference type="GO" id="GO:0016020">
    <property type="term" value="C:membrane"/>
    <property type="evidence" value="ECO:0007669"/>
    <property type="project" value="InterPro"/>
</dbReference>
<organism evidence="15 18">
    <name type="scientific">Candidatus Methanofastidiosum methylothiophilum</name>
    <dbReference type="NCBI Taxonomy" id="1705564"/>
    <lineage>
        <taxon>Archaea</taxon>
        <taxon>Methanobacteriati</taxon>
        <taxon>Methanobacteriota</taxon>
        <taxon>Stenosarchaea group</taxon>
        <taxon>Candidatus Methanofastidiosia</taxon>
        <taxon>Candidatus Methanofastidiosales</taxon>
        <taxon>Candidatus Methanofastidiosaceae</taxon>
        <taxon>Candidatus Methanofastidiosum</taxon>
    </lineage>
</organism>
<dbReference type="EMBL" id="LNJC01000017">
    <property type="protein sequence ID" value="KYC50240.1"/>
    <property type="molecule type" value="Genomic_DNA"/>
</dbReference>
<dbReference type="Proteomes" id="UP000091929">
    <property type="component" value="Unassembled WGS sequence"/>
</dbReference>
<keyword evidence="5" id="KW-0967">Endosome</keyword>
<keyword evidence="9 11" id="KW-0472">Membrane</keyword>
<dbReference type="InterPro" id="IPR058533">
    <property type="entry name" value="Cation_efflux_TM"/>
</dbReference>
<dbReference type="AlphaFoldDB" id="A0A150IZ20"/>
<evidence type="ECO:0000256" key="10">
    <source>
        <dbReference type="ARBA" id="ARBA00023329"/>
    </source>
</evidence>
<dbReference type="PATRIC" id="fig|1706438.3.peg.973"/>
<comment type="subcellular location">
    <subcellularLocation>
        <location evidence="2">Cytoplasmic vesicle</location>
        <location evidence="2">Secretory vesicle</location>
        <location evidence="2">Synaptic vesicle membrane</location>
        <topology evidence="2">Multi-pass membrane protein</topology>
    </subcellularLocation>
    <subcellularLocation>
        <location evidence="1">Early endosome membrane</location>
    </subcellularLocation>
</comment>
<keyword evidence="6" id="KW-0862">Zinc</keyword>
<evidence type="ECO:0000256" key="2">
    <source>
        <dbReference type="ARBA" id="ARBA00004644"/>
    </source>
</evidence>
<dbReference type="PATRIC" id="fig|1706437.3.peg.1041"/>
<evidence type="ECO:0000313" key="18">
    <source>
        <dbReference type="Proteomes" id="UP000092403"/>
    </source>
</evidence>
<reference evidence="16 17" key="1">
    <citation type="journal article" date="2016" name="ISME J.">
        <title>Chasing the elusive Euryarchaeota class WSA2: genomes reveal a uniquely fastidious methyl-reducing methanogen.</title>
        <authorList>
            <person name="Nobu M.K."/>
            <person name="Narihiro T."/>
            <person name="Kuroda K."/>
            <person name="Mei R."/>
            <person name="Liu W.T."/>
        </authorList>
    </citation>
    <scope>NUCLEOTIDE SEQUENCE [LARGE SCALE GENOMIC DNA]</scope>
    <source>
        <strain evidence="13">B03fssc0709_Meth_Bin005</strain>
        <strain evidence="14">B15fssc0709_Meth_Bin003</strain>
        <strain evidence="15">BMIXfssc0709_Meth_Bin006</strain>
    </source>
</reference>
<evidence type="ECO:0000313" key="13">
    <source>
        <dbReference type="EMBL" id="KYC45551.1"/>
    </source>
</evidence>
<feature type="transmembrane region" description="Helical" evidence="11">
    <location>
        <begin position="9"/>
        <end position="30"/>
    </location>
</feature>
<evidence type="ECO:0000256" key="1">
    <source>
        <dbReference type="ARBA" id="ARBA00004146"/>
    </source>
</evidence>
<protein>
    <submittedName>
        <fullName evidence="15">Cation efflux family protein</fullName>
    </submittedName>
</protein>
<dbReference type="PANTHER" id="PTHR31937">
    <property type="entry name" value="TRANSMEMBRANE PROTEIN 163"/>
    <property type="match status" value="1"/>
</dbReference>
<dbReference type="PATRIC" id="fig|1706436.3.peg.785"/>
<dbReference type="Proteomes" id="UP000092403">
    <property type="component" value="Unassembled WGS sequence"/>
</dbReference>
<evidence type="ECO:0000256" key="6">
    <source>
        <dbReference type="ARBA" id="ARBA00022833"/>
    </source>
</evidence>